<proteinExistence type="predicted"/>
<sequence length="170" mass="19558">MEQKGFWLLAVVLVLELRTPQKEVNYQLQVNVMCNQKQEKTVDIQASLKSNVVQDNAALIQMPQIAPGVSNRFQQKGKIKLSPNFQNVITVFVKWVLLKLFEIDTRTNGTKETELPPHPYKYFLQIMVKAHGLGNVDKYAILLPMLLEILVSRAFMPELFTDVVKQTLFR</sequence>
<evidence type="ECO:0000313" key="3">
    <source>
        <dbReference type="Proteomes" id="UP000827986"/>
    </source>
</evidence>
<keyword evidence="3" id="KW-1185">Reference proteome</keyword>
<dbReference type="EMBL" id="JAHDVG010000463">
    <property type="protein sequence ID" value="KAH1187284.1"/>
    <property type="molecule type" value="Genomic_DNA"/>
</dbReference>
<name>A0A9D3XTD1_9SAUR</name>
<feature type="chain" id="PRO_5038679901" evidence="1">
    <location>
        <begin position="23"/>
        <end position="170"/>
    </location>
</feature>
<dbReference type="Proteomes" id="UP000827986">
    <property type="component" value="Unassembled WGS sequence"/>
</dbReference>
<feature type="signal peptide" evidence="1">
    <location>
        <begin position="1"/>
        <end position="22"/>
    </location>
</feature>
<evidence type="ECO:0000256" key="1">
    <source>
        <dbReference type="SAM" id="SignalP"/>
    </source>
</evidence>
<organism evidence="2 3">
    <name type="scientific">Mauremys mutica</name>
    <name type="common">yellowpond turtle</name>
    <dbReference type="NCBI Taxonomy" id="74926"/>
    <lineage>
        <taxon>Eukaryota</taxon>
        <taxon>Metazoa</taxon>
        <taxon>Chordata</taxon>
        <taxon>Craniata</taxon>
        <taxon>Vertebrata</taxon>
        <taxon>Euteleostomi</taxon>
        <taxon>Archelosauria</taxon>
        <taxon>Testudinata</taxon>
        <taxon>Testudines</taxon>
        <taxon>Cryptodira</taxon>
        <taxon>Durocryptodira</taxon>
        <taxon>Testudinoidea</taxon>
        <taxon>Geoemydidae</taxon>
        <taxon>Geoemydinae</taxon>
        <taxon>Mauremys</taxon>
    </lineage>
</organism>
<protein>
    <submittedName>
        <fullName evidence="2">Uncharacterized protein</fullName>
    </submittedName>
</protein>
<gene>
    <name evidence="2" type="ORF">KIL84_020033</name>
</gene>
<keyword evidence="1" id="KW-0732">Signal</keyword>
<comment type="caution">
    <text evidence="2">The sequence shown here is derived from an EMBL/GenBank/DDBJ whole genome shotgun (WGS) entry which is preliminary data.</text>
</comment>
<dbReference type="AlphaFoldDB" id="A0A9D3XTD1"/>
<accession>A0A9D3XTD1</accession>
<evidence type="ECO:0000313" key="2">
    <source>
        <dbReference type="EMBL" id="KAH1187284.1"/>
    </source>
</evidence>
<reference evidence="2" key="1">
    <citation type="submission" date="2021-09" db="EMBL/GenBank/DDBJ databases">
        <title>The genome of Mauremys mutica provides insights into the evolution of semi-aquatic lifestyle.</title>
        <authorList>
            <person name="Gong S."/>
            <person name="Gao Y."/>
        </authorList>
    </citation>
    <scope>NUCLEOTIDE SEQUENCE</scope>
    <source>
        <strain evidence="2">MM-2020</strain>
        <tissue evidence="2">Muscle</tissue>
    </source>
</reference>